<dbReference type="PROSITE" id="PS51186">
    <property type="entry name" value="GNAT"/>
    <property type="match status" value="1"/>
</dbReference>
<dbReference type="InterPro" id="IPR000182">
    <property type="entry name" value="GNAT_dom"/>
</dbReference>
<evidence type="ECO:0000256" key="2">
    <source>
        <dbReference type="ARBA" id="ARBA00023315"/>
    </source>
</evidence>
<dbReference type="OrthoDB" id="5292888at2"/>
<comment type="caution">
    <text evidence="4">The sequence shown here is derived from an EMBL/GenBank/DDBJ whole genome shotgun (WGS) entry which is preliminary data.</text>
</comment>
<accession>A0A0C2NY11</accession>
<dbReference type="InterPro" id="IPR016181">
    <property type="entry name" value="Acyl_CoA_acyltransferase"/>
</dbReference>
<reference evidence="4 5" key="1">
    <citation type="submission" date="2014-11" db="EMBL/GenBank/DDBJ databases">
        <title>Draft Genome Sequence of Vibrio piscirenalis strains CECT 8603T and CECT 8604, two marine Gammaproteobacterium isolated from cultured gilthead sea bream (Sparus aurata).</title>
        <authorList>
            <person name="Arahal D.R."/>
            <person name="Rodrigo-Torres L."/>
            <person name="Lucena T."/>
            <person name="Pujalte M.J."/>
        </authorList>
    </citation>
    <scope>NUCLEOTIDE SEQUENCE [LARGE SCALE GENOMIC DNA]</scope>
    <source>
        <strain evidence="4 5">DCR 1-4-2</strain>
    </source>
</reference>
<dbReference type="EMBL" id="JTKH01000024">
    <property type="protein sequence ID" value="KII75963.1"/>
    <property type="molecule type" value="Genomic_DNA"/>
</dbReference>
<organism evidence="4 5">
    <name type="scientific">Vibrio renipiscarius</name>
    <dbReference type="NCBI Taxonomy" id="1461322"/>
    <lineage>
        <taxon>Bacteria</taxon>
        <taxon>Pseudomonadati</taxon>
        <taxon>Pseudomonadota</taxon>
        <taxon>Gammaproteobacteria</taxon>
        <taxon>Vibrionales</taxon>
        <taxon>Vibrionaceae</taxon>
        <taxon>Vibrio</taxon>
    </lineage>
</organism>
<feature type="domain" description="N-acetyltransferase" evidence="3">
    <location>
        <begin position="1"/>
        <end position="178"/>
    </location>
</feature>
<dbReference type="STRING" id="1461322.OJ16_14090"/>
<dbReference type="Pfam" id="PF00583">
    <property type="entry name" value="Acetyltransf_1"/>
    <property type="match status" value="1"/>
</dbReference>
<dbReference type="SUPFAM" id="SSF55729">
    <property type="entry name" value="Acyl-CoA N-acyltransferases (Nat)"/>
    <property type="match status" value="1"/>
</dbReference>
<dbReference type="CDD" id="cd04301">
    <property type="entry name" value="NAT_SF"/>
    <property type="match status" value="1"/>
</dbReference>
<dbReference type="RefSeq" id="WP_040991897.1">
    <property type="nucleotide sequence ID" value="NZ_JBFRUC010000010.1"/>
</dbReference>
<accession>A0A0C2K1Z5</accession>
<sequence length="186" mass="21176">MEIKVAEYKDYERIAHLHAQSWKTYYQGILGADYLENEVIDDRLVIWQTRLINPPFNQHVLIAEDDGQLCGFICAFGNHDYEKGTIIDALHVDSRYRGQGVGAALFIEMAKWIEQYFADTGVYLEVMAKNNQAIDFYEHLGGEHSLERLWDAPCGNQVPELVYTWPSASALLKILSDSSISTAEID</sequence>
<name>A0A0C2NY11_9VIBR</name>
<evidence type="ECO:0000259" key="3">
    <source>
        <dbReference type="PROSITE" id="PS51186"/>
    </source>
</evidence>
<evidence type="ECO:0000313" key="5">
    <source>
        <dbReference type="Proteomes" id="UP000031672"/>
    </source>
</evidence>
<keyword evidence="2" id="KW-0012">Acyltransferase</keyword>
<gene>
    <name evidence="4" type="ORF">OJ16_14090</name>
</gene>
<protein>
    <submittedName>
        <fullName evidence="4">Histone acetyltransferase</fullName>
    </submittedName>
</protein>
<dbReference type="PANTHER" id="PTHR43072">
    <property type="entry name" value="N-ACETYLTRANSFERASE"/>
    <property type="match status" value="1"/>
</dbReference>
<proteinExistence type="predicted"/>
<dbReference type="GO" id="GO:0016747">
    <property type="term" value="F:acyltransferase activity, transferring groups other than amino-acyl groups"/>
    <property type="evidence" value="ECO:0007669"/>
    <property type="project" value="InterPro"/>
</dbReference>
<evidence type="ECO:0000256" key="1">
    <source>
        <dbReference type="ARBA" id="ARBA00022679"/>
    </source>
</evidence>
<keyword evidence="1 4" id="KW-0808">Transferase</keyword>
<dbReference type="Gene3D" id="3.40.630.30">
    <property type="match status" value="1"/>
</dbReference>
<keyword evidence="5" id="KW-1185">Reference proteome</keyword>
<dbReference type="AlphaFoldDB" id="A0A0C2NY11"/>
<dbReference type="PANTHER" id="PTHR43072:SF23">
    <property type="entry name" value="UPF0039 PROTEIN C11D3.02C"/>
    <property type="match status" value="1"/>
</dbReference>
<evidence type="ECO:0000313" key="4">
    <source>
        <dbReference type="EMBL" id="KII75963.1"/>
    </source>
</evidence>
<dbReference type="Proteomes" id="UP000031672">
    <property type="component" value="Unassembled WGS sequence"/>
</dbReference>